<evidence type="ECO:0000313" key="3">
    <source>
        <dbReference type="EMBL" id="GID51792.1"/>
    </source>
</evidence>
<dbReference type="EMBL" id="BOMG01000004">
    <property type="protein sequence ID" value="GID51792.1"/>
    <property type="molecule type" value="Genomic_DNA"/>
</dbReference>
<sequence>MILTSSTDGQNLSVSYRYQSEVEACVEDELLAELAALRAQIGRDHDRAAAREQIIDRLHEDNQALRSGERRLLLQPLLTDLRRLRHELLRTAAGLPGEFSGQRAAELLRSYADDLELTLERGGVTVVSPAPGDPLDPSEHRASGAVPTGDPGLHGTVARVLLDGYRDHESGRVVTPAEVLVHHLAAAEEQEVEASV</sequence>
<feature type="region of interest" description="Disordered" evidence="2">
    <location>
        <begin position="126"/>
        <end position="153"/>
    </location>
</feature>
<name>A0ABQ3WZU9_9ACTN</name>
<evidence type="ECO:0000256" key="2">
    <source>
        <dbReference type="SAM" id="MobiDB-lite"/>
    </source>
</evidence>
<evidence type="ECO:0008006" key="5">
    <source>
        <dbReference type="Google" id="ProtNLM"/>
    </source>
</evidence>
<evidence type="ECO:0000313" key="4">
    <source>
        <dbReference type="Proteomes" id="UP000612282"/>
    </source>
</evidence>
<evidence type="ECO:0000256" key="1">
    <source>
        <dbReference type="ARBA" id="ARBA00023186"/>
    </source>
</evidence>
<reference evidence="3 4" key="1">
    <citation type="submission" date="2021-01" db="EMBL/GenBank/DDBJ databases">
        <title>Whole genome shotgun sequence of Actinoplanes couchii NBRC 106145.</title>
        <authorList>
            <person name="Komaki H."/>
            <person name="Tamura T."/>
        </authorList>
    </citation>
    <scope>NUCLEOTIDE SEQUENCE [LARGE SCALE GENOMIC DNA]</scope>
    <source>
        <strain evidence="3 4">NBRC 106145</strain>
    </source>
</reference>
<dbReference type="InterPro" id="IPR000740">
    <property type="entry name" value="GrpE"/>
</dbReference>
<dbReference type="Proteomes" id="UP000612282">
    <property type="component" value="Unassembled WGS sequence"/>
</dbReference>
<proteinExistence type="predicted"/>
<keyword evidence="4" id="KW-1185">Reference proteome</keyword>
<accession>A0ABQ3WZU9</accession>
<dbReference type="Pfam" id="PF01025">
    <property type="entry name" value="GrpE"/>
    <property type="match status" value="1"/>
</dbReference>
<comment type="caution">
    <text evidence="3">The sequence shown here is derived from an EMBL/GenBank/DDBJ whole genome shotgun (WGS) entry which is preliminary data.</text>
</comment>
<protein>
    <recommendedName>
        <fullName evidence="5">Nucleotide exchange factor GrpE</fullName>
    </recommendedName>
</protein>
<keyword evidence="1" id="KW-0143">Chaperone</keyword>
<dbReference type="Gene3D" id="2.30.22.10">
    <property type="entry name" value="Head domain of nucleotide exchange factor GrpE"/>
    <property type="match status" value="1"/>
</dbReference>
<dbReference type="InterPro" id="IPR009012">
    <property type="entry name" value="GrpE_head"/>
</dbReference>
<gene>
    <name evidence="3" type="ORF">Aco03nite_001960</name>
</gene>
<organism evidence="3 4">
    <name type="scientific">Actinoplanes couchii</name>
    <dbReference type="NCBI Taxonomy" id="403638"/>
    <lineage>
        <taxon>Bacteria</taxon>
        <taxon>Bacillati</taxon>
        <taxon>Actinomycetota</taxon>
        <taxon>Actinomycetes</taxon>
        <taxon>Micromonosporales</taxon>
        <taxon>Micromonosporaceae</taxon>
        <taxon>Actinoplanes</taxon>
    </lineage>
</organism>